<feature type="repeat" description="TPR" evidence="3">
    <location>
        <begin position="87"/>
        <end position="120"/>
    </location>
</feature>
<protein>
    <recommendedName>
        <fullName evidence="4">Cytochrome c-type biogenesis protein H TPR domain-containing protein</fullName>
    </recommendedName>
</protein>
<gene>
    <name evidence="5" type="ORF">CKO40_08110</name>
</gene>
<name>A0AAJ0U462_9GAMM</name>
<dbReference type="Pfam" id="PF23914">
    <property type="entry name" value="TPR_CcmH_CycH"/>
    <property type="match status" value="1"/>
</dbReference>
<evidence type="ECO:0000256" key="1">
    <source>
        <dbReference type="ARBA" id="ARBA00022737"/>
    </source>
</evidence>
<dbReference type="SUPFAM" id="SSF48452">
    <property type="entry name" value="TPR-like"/>
    <property type="match status" value="3"/>
</dbReference>
<dbReference type="AlphaFoldDB" id="A0AAJ0U462"/>
<dbReference type="PANTHER" id="PTHR45586">
    <property type="entry name" value="TPR REPEAT-CONTAINING PROTEIN PA4667"/>
    <property type="match status" value="1"/>
</dbReference>
<dbReference type="Pfam" id="PF25058">
    <property type="entry name" value="ARM_TT21"/>
    <property type="match status" value="1"/>
</dbReference>
<proteinExistence type="predicted"/>
<keyword evidence="1" id="KW-0677">Repeat</keyword>
<dbReference type="PANTHER" id="PTHR45586:SF1">
    <property type="entry name" value="LIPOPOLYSACCHARIDE ASSEMBLY PROTEIN B"/>
    <property type="match status" value="1"/>
</dbReference>
<comment type="caution">
    <text evidence="5">The sequence shown here is derived from an EMBL/GenBank/DDBJ whole genome shotgun (WGS) entry which is preliminary data.</text>
</comment>
<feature type="domain" description="Cytochrome c-type biogenesis protein H TPR" evidence="4">
    <location>
        <begin position="65"/>
        <end position="189"/>
    </location>
</feature>
<reference evidence="5" key="2">
    <citation type="journal article" date="2020" name="Microorganisms">
        <title>Osmotic Adaptation and Compatible Solute Biosynthesis of Phototrophic Bacteria as Revealed from Genome Analyses.</title>
        <authorList>
            <person name="Imhoff J.F."/>
            <person name="Rahn T."/>
            <person name="Kunzel S."/>
            <person name="Keller A."/>
            <person name="Neulinger S.C."/>
        </authorList>
    </citation>
    <scope>NUCLEOTIDE SEQUENCE</scope>
    <source>
        <strain evidence="5">DSM 11080</strain>
    </source>
</reference>
<evidence type="ECO:0000313" key="5">
    <source>
        <dbReference type="EMBL" id="MBK1704502.1"/>
    </source>
</evidence>
<keyword evidence="6" id="KW-1185">Reference proteome</keyword>
<keyword evidence="2 3" id="KW-0802">TPR repeat</keyword>
<evidence type="ECO:0000259" key="4">
    <source>
        <dbReference type="Pfam" id="PF23914"/>
    </source>
</evidence>
<organism evidence="5 6">
    <name type="scientific">Halochromatium glycolicum</name>
    <dbReference type="NCBI Taxonomy" id="85075"/>
    <lineage>
        <taxon>Bacteria</taxon>
        <taxon>Pseudomonadati</taxon>
        <taxon>Pseudomonadota</taxon>
        <taxon>Gammaproteobacteria</taxon>
        <taxon>Chromatiales</taxon>
        <taxon>Chromatiaceae</taxon>
        <taxon>Halochromatium</taxon>
    </lineage>
</organism>
<dbReference type="Proteomes" id="UP001296776">
    <property type="component" value="Unassembled WGS sequence"/>
</dbReference>
<dbReference type="InterPro" id="IPR051012">
    <property type="entry name" value="CellSynth/LPSAsmb/PSIAsmb"/>
</dbReference>
<evidence type="ECO:0000256" key="2">
    <source>
        <dbReference type="ARBA" id="ARBA00022803"/>
    </source>
</evidence>
<dbReference type="EMBL" id="NRSJ01000011">
    <property type="protein sequence ID" value="MBK1704502.1"/>
    <property type="molecule type" value="Genomic_DNA"/>
</dbReference>
<dbReference type="InterPro" id="IPR019734">
    <property type="entry name" value="TPR_rpt"/>
</dbReference>
<reference evidence="5" key="1">
    <citation type="submission" date="2017-08" db="EMBL/GenBank/DDBJ databases">
        <authorList>
            <person name="Imhoff J.F."/>
            <person name="Rahn T."/>
            <person name="Kuenzel S."/>
            <person name="Neulinger S.C."/>
        </authorList>
    </citation>
    <scope>NUCLEOTIDE SEQUENCE</scope>
    <source>
        <strain evidence="5">DSM 11080</strain>
    </source>
</reference>
<dbReference type="SMART" id="SM00028">
    <property type="entry name" value="TPR"/>
    <property type="match status" value="11"/>
</dbReference>
<feature type="repeat" description="TPR" evidence="3">
    <location>
        <begin position="532"/>
        <end position="565"/>
    </location>
</feature>
<dbReference type="Gene3D" id="1.25.40.10">
    <property type="entry name" value="Tetratricopeptide repeat domain"/>
    <property type="match status" value="4"/>
</dbReference>
<accession>A0AAJ0U462</accession>
<evidence type="ECO:0000313" key="6">
    <source>
        <dbReference type="Proteomes" id="UP001296776"/>
    </source>
</evidence>
<dbReference type="RefSeq" id="WP_200345707.1">
    <property type="nucleotide sequence ID" value="NZ_NRSJ01000011.1"/>
</dbReference>
<evidence type="ECO:0000256" key="3">
    <source>
        <dbReference type="PROSITE-ProRule" id="PRU00339"/>
    </source>
</evidence>
<feature type="repeat" description="TPR" evidence="3">
    <location>
        <begin position="53"/>
        <end position="86"/>
    </location>
</feature>
<dbReference type="Pfam" id="PF13432">
    <property type="entry name" value="TPR_16"/>
    <property type="match status" value="3"/>
</dbReference>
<dbReference type="InterPro" id="IPR056413">
    <property type="entry name" value="TPR_CcmH_CycH"/>
</dbReference>
<dbReference type="PROSITE" id="PS50005">
    <property type="entry name" value="TPR"/>
    <property type="match status" value="3"/>
</dbReference>
<dbReference type="InterPro" id="IPR011990">
    <property type="entry name" value="TPR-like_helical_dom_sf"/>
</dbReference>
<sequence length="821" mass="88921">MFASPPDWGKVRVDARALQELPVLELFFRFRLILWLTIALGLLAGCDLSEYRAAAYLDKGRDLYEAGDYQNARLELKSALRINPRLPDAWYLLGRIAQQERDWQLAFSGYGKALEIDPDHIDSTVDQGTILLAAGNPEAARRAVDKALNLDRKHAGALLLRASLESRAGDMKAARATVQEALAADPTSDQPYAALAVALAREGLADDAEKVLLDGLTHSPDSVRLRALLANLYRGEKKPEDEVRLRREIAEQLHGSPAAVFSLVQTLAGDDKVDEAEQVLRERIAAHPDEIQTRLVLVELLRQRRSPEAAEAELLTQIDALGEPEELQLALARLYVAEKRLDAAKAVFHSLIECRGIAASGLAARKGLAGMLLSEGDKEGAARLIAEVLGASPTDGDALIARATLRLADKDLDGAIADLRSVAAGRPASLTASQLLVRAYLAKGDAALALDQLERFVRVNPAVDAAALQLAGLYARLGRVEDAEAQLQEIAERGTDKGAGLSALAQLYLKTNRPQRAVEAAETLRSRLPEDPSSHYLLGLARQVAGDHTLAVTAFEAALELQPGGIRPLEGLVRSRLALSQPEEALSTLDAIIEKNAQNFVALNLRGEVLSLAQQPDGALAAFEQASAVRPDWAVPYLNRARLLQGQKRVSEAETALREGVKATQETQEASVLVLRLAALRESQGDRDGAIELYRSLLVKSPDLDVARERLAVLLAEDPKDDEALAEALEVAQRFKESRSPLHRDTLGWILYKIGQPGRAIPHLEAAAAGASERPDVLYHLAMAYKAVGRTIDAKQQLERAAALDVDLPARALAKKALAKL</sequence>